<evidence type="ECO:0000313" key="3">
    <source>
        <dbReference type="Proteomes" id="UP001551675"/>
    </source>
</evidence>
<gene>
    <name evidence="2" type="ORF">AB0I59_08495</name>
</gene>
<sequence>MPQAADGPVARGDRGRGRAPVRQDGEQRERMWNAQAEGAHPSGCGIGPRFLPRPKAGVSTLKEI</sequence>
<comment type="caution">
    <text evidence="2">The sequence shown here is derived from an EMBL/GenBank/DDBJ whole genome shotgun (WGS) entry which is preliminary data.</text>
</comment>
<feature type="compositionally biased region" description="Basic and acidic residues" evidence="1">
    <location>
        <begin position="11"/>
        <end position="31"/>
    </location>
</feature>
<feature type="region of interest" description="Disordered" evidence="1">
    <location>
        <begin position="1"/>
        <end position="64"/>
    </location>
</feature>
<evidence type="ECO:0000313" key="2">
    <source>
        <dbReference type="EMBL" id="MEV0968658.1"/>
    </source>
</evidence>
<keyword evidence="3" id="KW-1185">Reference proteome</keyword>
<accession>A0ABV3GAK4</accession>
<protein>
    <submittedName>
        <fullName evidence="2">Uncharacterized protein</fullName>
    </submittedName>
</protein>
<name>A0ABV3GAK4_MICGL</name>
<reference evidence="2 3" key="1">
    <citation type="submission" date="2024-06" db="EMBL/GenBank/DDBJ databases">
        <title>The Natural Products Discovery Center: Release of the First 8490 Sequenced Strains for Exploring Actinobacteria Biosynthetic Diversity.</title>
        <authorList>
            <person name="Kalkreuter E."/>
            <person name="Kautsar S.A."/>
            <person name="Yang D."/>
            <person name="Bader C.D."/>
            <person name="Teijaro C.N."/>
            <person name="Fluegel L."/>
            <person name="Davis C.M."/>
            <person name="Simpson J.R."/>
            <person name="Lauterbach L."/>
            <person name="Steele A.D."/>
            <person name="Gui C."/>
            <person name="Meng S."/>
            <person name="Li G."/>
            <person name="Viehrig K."/>
            <person name="Ye F."/>
            <person name="Su P."/>
            <person name="Kiefer A.F."/>
            <person name="Nichols A."/>
            <person name="Cepeda A.J."/>
            <person name="Yan W."/>
            <person name="Fan B."/>
            <person name="Jiang Y."/>
            <person name="Adhikari A."/>
            <person name="Zheng C.-J."/>
            <person name="Schuster L."/>
            <person name="Cowan T.M."/>
            <person name="Smanski M.J."/>
            <person name="Chevrette M.G."/>
            <person name="De Carvalho L.P.S."/>
            <person name="Shen B."/>
        </authorList>
    </citation>
    <scope>NUCLEOTIDE SEQUENCE [LARGE SCALE GENOMIC DNA]</scope>
    <source>
        <strain evidence="2 3">NPDC050100</strain>
    </source>
</reference>
<evidence type="ECO:0000256" key="1">
    <source>
        <dbReference type="SAM" id="MobiDB-lite"/>
    </source>
</evidence>
<proteinExistence type="predicted"/>
<dbReference type="EMBL" id="JBFALK010000003">
    <property type="protein sequence ID" value="MEV0968658.1"/>
    <property type="molecule type" value="Genomic_DNA"/>
</dbReference>
<organism evidence="2 3">
    <name type="scientific">Microtetraspora glauca</name>
    <dbReference type="NCBI Taxonomy" id="1996"/>
    <lineage>
        <taxon>Bacteria</taxon>
        <taxon>Bacillati</taxon>
        <taxon>Actinomycetota</taxon>
        <taxon>Actinomycetes</taxon>
        <taxon>Streptosporangiales</taxon>
        <taxon>Streptosporangiaceae</taxon>
        <taxon>Microtetraspora</taxon>
    </lineage>
</organism>
<dbReference type="RefSeq" id="WP_358131468.1">
    <property type="nucleotide sequence ID" value="NZ_JBFALK010000003.1"/>
</dbReference>
<dbReference type="Proteomes" id="UP001551675">
    <property type="component" value="Unassembled WGS sequence"/>
</dbReference>